<evidence type="ECO:0000313" key="2">
    <source>
        <dbReference type="Proteomes" id="UP000183832"/>
    </source>
</evidence>
<protein>
    <submittedName>
        <fullName evidence="1">CLUMA_CG019242, isoform A</fullName>
    </submittedName>
</protein>
<keyword evidence="2" id="KW-1185">Reference proteome</keyword>
<evidence type="ECO:0000313" key="1">
    <source>
        <dbReference type="EMBL" id="CRL06002.1"/>
    </source>
</evidence>
<accession>A0A1J1J233</accession>
<dbReference type="EMBL" id="CVRI01000066">
    <property type="protein sequence ID" value="CRL06002.1"/>
    <property type="molecule type" value="Genomic_DNA"/>
</dbReference>
<proteinExistence type="predicted"/>
<dbReference type="AlphaFoldDB" id="A0A1J1J233"/>
<sequence>MERAMEENERIEISSEMGKTKISHDVERSKINVHSTMLPLCWYRLAFESYGIHVCLKYLNLDFYLNHCNTLANQ</sequence>
<dbReference type="Proteomes" id="UP000183832">
    <property type="component" value="Unassembled WGS sequence"/>
</dbReference>
<gene>
    <name evidence="1" type="ORF">CLUMA_CG019242</name>
</gene>
<name>A0A1J1J233_9DIPT</name>
<organism evidence="1 2">
    <name type="scientific">Clunio marinus</name>
    <dbReference type="NCBI Taxonomy" id="568069"/>
    <lineage>
        <taxon>Eukaryota</taxon>
        <taxon>Metazoa</taxon>
        <taxon>Ecdysozoa</taxon>
        <taxon>Arthropoda</taxon>
        <taxon>Hexapoda</taxon>
        <taxon>Insecta</taxon>
        <taxon>Pterygota</taxon>
        <taxon>Neoptera</taxon>
        <taxon>Endopterygota</taxon>
        <taxon>Diptera</taxon>
        <taxon>Nematocera</taxon>
        <taxon>Chironomoidea</taxon>
        <taxon>Chironomidae</taxon>
        <taxon>Clunio</taxon>
    </lineage>
</organism>
<reference evidence="1 2" key="1">
    <citation type="submission" date="2015-04" db="EMBL/GenBank/DDBJ databases">
        <authorList>
            <person name="Syromyatnikov M.Y."/>
            <person name="Popov V.N."/>
        </authorList>
    </citation>
    <scope>NUCLEOTIDE SEQUENCE [LARGE SCALE GENOMIC DNA]</scope>
</reference>